<evidence type="ECO:0000313" key="2">
    <source>
        <dbReference type="EMBL" id="GIQ70639.1"/>
    </source>
</evidence>
<organism evidence="2 3">
    <name type="scientific">Xylanibacillus composti</name>
    <dbReference type="NCBI Taxonomy" id="1572762"/>
    <lineage>
        <taxon>Bacteria</taxon>
        <taxon>Bacillati</taxon>
        <taxon>Bacillota</taxon>
        <taxon>Bacilli</taxon>
        <taxon>Bacillales</taxon>
        <taxon>Paenibacillaceae</taxon>
        <taxon>Xylanibacillus</taxon>
    </lineage>
</organism>
<dbReference type="AlphaFoldDB" id="A0A8J4M3B3"/>
<dbReference type="SUPFAM" id="SSF51445">
    <property type="entry name" value="(Trans)glycosidases"/>
    <property type="match status" value="1"/>
</dbReference>
<dbReference type="Gene3D" id="3.30.457.10">
    <property type="entry name" value="Copper amine oxidase-like, N-terminal domain"/>
    <property type="match status" value="1"/>
</dbReference>
<sequence length="413" mass="46403">MMAGFVMILVLGSVPLWIVSSLDVPPEVKVNGEKLDFADVLPYIDKQTGRTLVPAREIAEKLGAEVSWNRVSKQGTIHNQQTAVQFTVGEQVVSVNGKEMELDAPVAVKNGRTMVPLGLVGESLGADVRWIEDRRLVLVTSSDKAQRATWIWDSAIIERERDRLLQFAAEQKLTAIYIRYDTNAADREAYRAFIRSANDLGIQVEALAGASDWIYEQNQSHIKRFIAAVAEYNSSVDAKERFQGYHFDIEPYTLDDWHTRQTWVLERWMETIRFIETEVRSTDPGMTIFLDIPFWIGGYSVPGTSYPFSAWLLEKADGVVIMAYRNTASGSNGIMAIAKPIILEASTLQKSVIVAVDTLPSKEGDHTTFHAVQATDMEAELQVVMEQLSPYPSYAGVAVHDYARWTELWRSHP</sequence>
<evidence type="ECO:0000313" key="3">
    <source>
        <dbReference type="Proteomes" id="UP000677918"/>
    </source>
</evidence>
<dbReference type="InterPro" id="IPR017853">
    <property type="entry name" value="GH"/>
</dbReference>
<evidence type="ECO:0000259" key="1">
    <source>
        <dbReference type="Pfam" id="PF07833"/>
    </source>
</evidence>
<dbReference type="Pfam" id="PF07833">
    <property type="entry name" value="Cu_amine_oxidN1"/>
    <property type="match status" value="1"/>
</dbReference>
<protein>
    <recommendedName>
        <fullName evidence="1">Copper amine oxidase-like N-terminal domain-containing protein</fullName>
    </recommendedName>
</protein>
<reference evidence="2" key="1">
    <citation type="submission" date="2021-04" db="EMBL/GenBank/DDBJ databases">
        <title>Draft genome sequence of Xylanibacillus composti strain K13.</title>
        <authorList>
            <person name="Uke A."/>
            <person name="Chhe C."/>
            <person name="Baramee S."/>
            <person name="Kosugi A."/>
        </authorList>
    </citation>
    <scope>NUCLEOTIDE SEQUENCE</scope>
    <source>
        <strain evidence="2">K13</strain>
    </source>
</reference>
<dbReference type="RefSeq" id="WP_213413457.1">
    <property type="nucleotide sequence ID" value="NZ_BOVK01000053.1"/>
</dbReference>
<proteinExistence type="predicted"/>
<comment type="caution">
    <text evidence="2">The sequence shown here is derived from an EMBL/GenBank/DDBJ whole genome shotgun (WGS) entry which is preliminary data.</text>
</comment>
<keyword evidence="3" id="KW-1185">Reference proteome</keyword>
<feature type="domain" description="Copper amine oxidase-like N-terminal" evidence="1">
    <location>
        <begin position="29"/>
        <end position="137"/>
    </location>
</feature>
<accession>A0A8J4M3B3</accession>
<dbReference type="Proteomes" id="UP000677918">
    <property type="component" value="Unassembled WGS sequence"/>
</dbReference>
<dbReference type="InterPro" id="IPR012854">
    <property type="entry name" value="Cu_amine_oxidase-like_N"/>
</dbReference>
<dbReference type="InterPro" id="IPR036582">
    <property type="entry name" value="Mao_N_sf"/>
</dbReference>
<name>A0A8J4M3B3_9BACL</name>
<gene>
    <name evidence="2" type="ORF">XYCOK13_34630</name>
</gene>
<dbReference type="EMBL" id="BOVK01000053">
    <property type="protein sequence ID" value="GIQ70639.1"/>
    <property type="molecule type" value="Genomic_DNA"/>
</dbReference>
<dbReference type="SUPFAM" id="SSF55383">
    <property type="entry name" value="Copper amine oxidase, domain N"/>
    <property type="match status" value="1"/>
</dbReference>